<dbReference type="AlphaFoldDB" id="A0A968G9L0"/>
<dbReference type="EMBL" id="JAATLJ010000001">
    <property type="protein sequence ID" value="NIZ40506.1"/>
    <property type="molecule type" value="Genomic_DNA"/>
</dbReference>
<keyword evidence="2" id="KW-1185">Reference proteome</keyword>
<dbReference type="RefSeq" id="WP_167700100.1">
    <property type="nucleotide sequence ID" value="NZ_CP118174.1"/>
</dbReference>
<organism evidence="1 2">
    <name type="scientific">Entomospira entomophila</name>
    <dbReference type="NCBI Taxonomy" id="2719988"/>
    <lineage>
        <taxon>Bacteria</taxon>
        <taxon>Pseudomonadati</taxon>
        <taxon>Spirochaetota</taxon>
        <taxon>Spirochaetia</taxon>
        <taxon>Spirochaetales</taxon>
        <taxon>Spirochaetaceae</taxon>
        <taxon>Entomospira</taxon>
    </lineage>
</organism>
<comment type="caution">
    <text evidence="1">The sequence shown here is derived from an EMBL/GenBank/DDBJ whole genome shotgun (WGS) entry which is preliminary data.</text>
</comment>
<proteinExistence type="predicted"/>
<dbReference type="Proteomes" id="UP000711995">
    <property type="component" value="Unassembled WGS sequence"/>
</dbReference>
<evidence type="ECO:0000313" key="2">
    <source>
        <dbReference type="Proteomes" id="UP000711995"/>
    </source>
</evidence>
<accession>A0A968G9L0</accession>
<gene>
    <name evidence="1" type="ORF">HCT14_03120</name>
</gene>
<name>A0A968G9L0_9SPIO</name>
<reference evidence="1 2" key="1">
    <citation type="submission" date="2020-03" db="EMBL/GenBank/DDBJ databases">
        <title>Spirochaetal bacteria isolated from arthropods constitute a novel genus Entomospira genus novum within the order Spirochaetales.</title>
        <authorList>
            <person name="Grana-Miraglia L."/>
            <person name="Sikutova S."/>
            <person name="Fingerle V."/>
            <person name="Sing A."/>
            <person name="Castillo-Ramirez S."/>
            <person name="Margos G."/>
            <person name="Rudolf I."/>
        </authorList>
    </citation>
    <scope>NUCLEOTIDE SEQUENCE [LARGE SCALE GENOMIC DNA]</scope>
    <source>
        <strain evidence="1 2">BR193</strain>
    </source>
</reference>
<evidence type="ECO:0000313" key="1">
    <source>
        <dbReference type="EMBL" id="NIZ40506.1"/>
    </source>
</evidence>
<sequence>MPLTATQILMVQKNDDRSVHAERIELALSDWFFEQGIFALSEQNPAQSVGFELAQYMAKEMNAKALVLWSIGVDGKFILTMFDVNGQLLADIDMTVKLHDSQLESTILNSISPILKQAIHQLTKQ</sequence>
<protein>
    <submittedName>
        <fullName evidence="1">Uncharacterized protein</fullName>
    </submittedName>
</protein>